<protein>
    <submittedName>
        <fullName evidence="3">Fumarylacetoacetate hydrolase family protein</fullName>
    </submittedName>
</protein>
<name>A0A545TIE0_9GAMM</name>
<dbReference type="AlphaFoldDB" id="A0A545TIE0"/>
<keyword evidence="4" id="KW-1185">Reference proteome</keyword>
<sequence length="234" mass="26637">MNFEQWFVPELINKSGDKINYQYPTSKVVCVGRNYVEHARELNNPVPKAPLLFIKPNSSLRSLRAGIVLPDLPFSCHYETELALLIGKTIKHNENENLLSKITGIGLALDLTLRDLQQKLKTDGKPWEKAKAFDGSCPVSEFIHIQDKDDLNTIRFELRRNQELVQQAQPSEMIFSIEELLIDASRYFTLYPGDILLTGTPAGVGQLELGDELTLQLNHMQWQTRVMKETEIDG</sequence>
<accession>A0A545TIE0</accession>
<dbReference type="InterPro" id="IPR036663">
    <property type="entry name" value="Fumarylacetoacetase_C_sf"/>
</dbReference>
<comment type="caution">
    <text evidence="3">The sequence shown here is derived from an EMBL/GenBank/DDBJ whole genome shotgun (WGS) entry which is preliminary data.</text>
</comment>
<dbReference type="RefSeq" id="WP_142888359.1">
    <property type="nucleotide sequence ID" value="NZ_VIKR01000001.1"/>
</dbReference>
<dbReference type="InterPro" id="IPR011234">
    <property type="entry name" value="Fumarylacetoacetase-like_C"/>
</dbReference>
<keyword evidence="1" id="KW-0479">Metal-binding</keyword>
<dbReference type="NCBIfam" id="NF007967">
    <property type="entry name" value="PRK10691.1"/>
    <property type="match status" value="1"/>
</dbReference>
<dbReference type="Pfam" id="PF01557">
    <property type="entry name" value="FAA_hydrolase"/>
    <property type="match status" value="1"/>
</dbReference>
<keyword evidence="3" id="KW-0378">Hydrolase</keyword>
<reference evidence="3 4" key="1">
    <citation type="submission" date="2019-06" db="EMBL/GenBank/DDBJ databases">
        <title>Draft genome of Aliikangiella marina GYP-15.</title>
        <authorList>
            <person name="Wang G."/>
        </authorList>
    </citation>
    <scope>NUCLEOTIDE SEQUENCE [LARGE SCALE GENOMIC DNA]</scope>
    <source>
        <strain evidence="3 4">GYP-15</strain>
    </source>
</reference>
<proteinExistence type="predicted"/>
<dbReference type="PANTHER" id="PTHR11820:SF7">
    <property type="entry name" value="ACYLPYRUVASE FAHD1, MITOCHONDRIAL"/>
    <property type="match status" value="1"/>
</dbReference>
<dbReference type="Gene3D" id="3.90.850.10">
    <property type="entry name" value="Fumarylacetoacetase-like, C-terminal domain"/>
    <property type="match status" value="1"/>
</dbReference>
<dbReference type="GO" id="GO:0046872">
    <property type="term" value="F:metal ion binding"/>
    <property type="evidence" value="ECO:0007669"/>
    <property type="project" value="UniProtKB-KW"/>
</dbReference>
<dbReference type="OrthoDB" id="9805307at2"/>
<dbReference type="SUPFAM" id="SSF56529">
    <property type="entry name" value="FAH"/>
    <property type="match status" value="1"/>
</dbReference>
<evidence type="ECO:0000259" key="2">
    <source>
        <dbReference type="Pfam" id="PF01557"/>
    </source>
</evidence>
<dbReference type="GO" id="GO:0018773">
    <property type="term" value="F:acetylpyruvate hydrolase activity"/>
    <property type="evidence" value="ECO:0007669"/>
    <property type="project" value="TreeGrafter"/>
</dbReference>
<dbReference type="Proteomes" id="UP000317839">
    <property type="component" value="Unassembled WGS sequence"/>
</dbReference>
<dbReference type="EMBL" id="VIKR01000001">
    <property type="protein sequence ID" value="TQV76999.1"/>
    <property type="molecule type" value="Genomic_DNA"/>
</dbReference>
<organism evidence="3 4">
    <name type="scientific">Aliikangiella marina</name>
    <dbReference type="NCBI Taxonomy" id="1712262"/>
    <lineage>
        <taxon>Bacteria</taxon>
        <taxon>Pseudomonadati</taxon>
        <taxon>Pseudomonadota</taxon>
        <taxon>Gammaproteobacteria</taxon>
        <taxon>Oceanospirillales</taxon>
        <taxon>Pleioneaceae</taxon>
        <taxon>Aliikangiella</taxon>
    </lineage>
</organism>
<feature type="domain" description="Fumarylacetoacetase-like C-terminal" evidence="2">
    <location>
        <begin position="27"/>
        <end position="218"/>
    </location>
</feature>
<evidence type="ECO:0000313" key="4">
    <source>
        <dbReference type="Proteomes" id="UP000317839"/>
    </source>
</evidence>
<dbReference type="PANTHER" id="PTHR11820">
    <property type="entry name" value="ACYLPYRUVASE"/>
    <property type="match status" value="1"/>
</dbReference>
<evidence type="ECO:0000313" key="3">
    <source>
        <dbReference type="EMBL" id="TQV76999.1"/>
    </source>
</evidence>
<gene>
    <name evidence="3" type="ORF">FLL45_03330</name>
</gene>
<evidence type="ECO:0000256" key="1">
    <source>
        <dbReference type="ARBA" id="ARBA00022723"/>
    </source>
</evidence>